<gene>
    <name evidence="1" type="ORF">OXU80_20715</name>
</gene>
<evidence type="ECO:0000313" key="2">
    <source>
        <dbReference type="Proteomes" id="UP001163223"/>
    </source>
</evidence>
<organism evidence="1 2">
    <name type="scientific">Antarcticirhabdus aurantiaca</name>
    <dbReference type="NCBI Taxonomy" id="2606717"/>
    <lineage>
        <taxon>Bacteria</taxon>
        <taxon>Pseudomonadati</taxon>
        <taxon>Pseudomonadota</taxon>
        <taxon>Alphaproteobacteria</taxon>
        <taxon>Hyphomicrobiales</taxon>
        <taxon>Aurantimonadaceae</taxon>
        <taxon>Antarcticirhabdus</taxon>
    </lineage>
</organism>
<dbReference type="EMBL" id="CP113520">
    <property type="protein sequence ID" value="WAJ27252.1"/>
    <property type="molecule type" value="Genomic_DNA"/>
</dbReference>
<dbReference type="Proteomes" id="UP001163223">
    <property type="component" value="Chromosome"/>
</dbReference>
<accession>A0ACD4NK48</accession>
<proteinExistence type="predicted"/>
<protein>
    <submittedName>
        <fullName evidence="1">Uncharacterized protein</fullName>
    </submittedName>
</protein>
<sequence length="100" mass="11515">MHVVDQERASLLKDFLRFRVFHPASAEAEIVGLVIRHGLKGLSPEQMALWHERVLPVVSRPLVEQIPDWVLVQKMTQTFRRGAPAVTGRRPRRRQGQDQS</sequence>
<keyword evidence="2" id="KW-1185">Reference proteome</keyword>
<evidence type="ECO:0000313" key="1">
    <source>
        <dbReference type="EMBL" id="WAJ27252.1"/>
    </source>
</evidence>
<reference evidence="1" key="1">
    <citation type="submission" date="2022-11" db="EMBL/GenBank/DDBJ databases">
        <title>beta-Carotene-producing bacterium, Jeongeuplla avenae sp. nov., alleviates the salt stress of Arabidopsis seedlings.</title>
        <authorList>
            <person name="Jiang L."/>
            <person name="Lee J."/>
        </authorList>
    </citation>
    <scope>NUCLEOTIDE SEQUENCE</scope>
    <source>
        <strain evidence="1">DY_R2A_6</strain>
    </source>
</reference>
<name>A0ACD4NK48_9HYPH</name>